<feature type="region of interest" description="Disordered" evidence="4">
    <location>
        <begin position="386"/>
        <end position="413"/>
    </location>
</feature>
<dbReference type="GO" id="GO:0005886">
    <property type="term" value="C:plasma membrane"/>
    <property type="evidence" value="ECO:0007669"/>
    <property type="project" value="UniProtKB-SubCell"/>
</dbReference>
<dbReference type="InterPro" id="IPR052378">
    <property type="entry name" value="NosR_regulator"/>
</dbReference>
<dbReference type="Pfam" id="PF04205">
    <property type="entry name" value="FMN_bind"/>
    <property type="match status" value="1"/>
</dbReference>
<dbReference type="RefSeq" id="WP_114581963.1">
    <property type="nucleotide sequence ID" value="NZ_QPMH01000007.1"/>
</dbReference>
<evidence type="ECO:0000313" key="8">
    <source>
        <dbReference type="EMBL" id="RDD62065.1"/>
    </source>
</evidence>
<keyword evidence="5" id="KW-0812">Transmembrane</keyword>
<dbReference type="InterPro" id="IPR007329">
    <property type="entry name" value="FMN-bd"/>
</dbReference>
<dbReference type="EMBL" id="QPMH01000007">
    <property type="protein sequence ID" value="RDD62065.1"/>
    <property type="molecule type" value="Genomic_DNA"/>
</dbReference>
<keyword evidence="6" id="KW-0732">Signal</keyword>
<evidence type="ECO:0000256" key="3">
    <source>
        <dbReference type="ARBA" id="ARBA00023136"/>
    </source>
</evidence>
<evidence type="ECO:0000256" key="4">
    <source>
        <dbReference type="SAM" id="MobiDB-lite"/>
    </source>
</evidence>
<feature type="chain" id="PRO_5016587476" evidence="6">
    <location>
        <begin position="25"/>
        <end position="756"/>
    </location>
</feature>
<name>A0A369TCD0_9PROT</name>
<protein>
    <submittedName>
        <fullName evidence="8">Regulatory protein NosR</fullName>
    </submittedName>
</protein>
<dbReference type="InterPro" id="IPR011399">
    <property type="entry name" value="NosR"/>
</dbReference>
<dbReference type="InterPro" id="IPR017896">
    <property type="entry name" value="4Fe4S_Fe-S-bd"/>
</dbReference>
<keyword evidence="2" id="KW-1003">Cell membrane</keyword>
<keyword evidence="9" id="KW-1185">Reference proteome</keyword>
<keyword evidence="3 5" id="KW-0472">Membrane</keyword>
<feature type="transmembrane region" description="Helical" evidence="5">
    <location>
        <begin position="462"/>
        <end position="482"/>
    </location>
</feature>
<feature type="transmembrane region" description="Helical" evidence="5">
    <location>
        <begin position="431"/>
        <end position="450"/>
    </location>
</feature>
<dbReference type="AlphaFoldDB" id="A0A369TCD0"/>
<dbReference type="Pfam" id="PF12801">
    <property type="entry name" value="Fer4_5"/>
    <property type="match status" value="2"/>
</dbReference>
<sequence>MTAVFGLVLAVALQLTGIVTPTQAAELPRLLHKVEVSSIFPGADRIGKPQGEPPVAPVYTDGEQVGYVFLNSDFVNSVGYSGKPIHIAVGMAPDGEIQGAQLIEHHEPIVLIGIPEEDMLAFIDDYAGHNVVAEATGEAGDAREVDIISGATVTVMVIDDSIRRAALKVARTRGLAGMEQAGDAGPARRLKMEEAKSVDWTTLTGDGSIRRLTLSVGDVTRAFESAGKREAALRPREDDPNALFIDLYAGLASVPTIGKSVLGPREYKQMQSRLGEGRHAVVIGARGAYSFKGSGYVRGGVFDRIRLIQGETTIRFRDVDHKRLREVAAPGAPDLDEVGVFRIPEGVNFDPTEPWTLELLVQRNIGGRQKDFTTIDLGYAPPPKYIETAPPPTAESGGRGQPSETAAPGLASFEDPSERDVLWQRVWRNRVVDIGILLGMLGVLTLMFFFQDQLVRRPKLTAWLRYGFLTAVLFWLGFYANAQLSVINVLTFSNALVTDFSWTYFLMDPLVFILWFAVAAGLLFWGRGAFCGWLCPFGALQELTNHIGRRFGIPQVRVPWGLNERLWPVKYIIFLGLFGMSLYSLSWAERLAEVEPFKTAIILNFMRAWPFVAFAAGLIVINLFVERFFCRYMCPLGAALAIPARIRMFDWLKRHKECGNPCQICAHDCPVDAIHPTGEINVNECIYCLECQKLYYDDQRCPHMIQRRIKREKRLVNTSDEMLSAEQLAEKRRLESREKLKKQRQEKRRQPADVEA</sequence>
<accession>A0A369TCD0</accession>
<feature type="region of interest" description="Disordered" evidence="4">
    <location>
        <begin position="727"/>
        <end position="756"/>
    </location>
</feature>
<dbReference type="GO" id="GO:0003677">
    <property type="term" value="F:DNA binding"/>
    <property type="evidence" value="ECO:0007669"/>
    <property type="project" value="InterPro"/>
</dbReference>
<evidence type="ECO:0000256" key="1">
    <source>
        <dbReference type="ARBA" id="ARBA00004236"/>
    </source>
</evidence>
<evidence type="ECO:0000259" key="7">
    <source>
        <dbReference type="PROSITE" id="PS51379"/>
    </source>
</evidence>
<feature type="transmembrane region" description="Helical" evidence="5">
    <location>
        <begin position="571"/>
        <end position="588"/>
    </location>
</feature>
<organism evidence="8 9">
    <name type="scientific">Ferruginivarius sediminum</name>
    <dbReference type="NCBI Taxonomy" id="2661937"/>
    <lineage>
        <taxon>Bacteria</taxon>
        <taxon>Pseudomonadati</taxon>
        <taxon>Pseudomonadota</taxon>
        <taxon>Alphaproteobacteria</taxon>
        <taxon>Rhodospirillales</taxon>
        <taxon>Rhodospirillaceae</taxon>
        <taxon>Ferruginivarius</taxon>
    </lineage>
</organism>
<dbReference type="SUPFAM" id="SSF54862">
    <property type="entry name" value="4Fe-4S ferredoxins"/>
    <property type="match status" value="1"/>
</dbReference>
<dbReference type="GO" id="GO:0045893">
    <property type="term" value="P:positive regulation of DNA-templated transcription"/>
    <property type="evidence" value="ECO:0007669"/>
    <property type="project" value="InterPro"/>
</dbReference>
<dbReference type="PROSITE" id="PS51379">
    <property type="entry name" value="4FE4S_FER_2"/>
    <property type="match status" value="1"/>
</dbReference>
<evidence type="ECO:0000256" key="6">
    <source>
        <dbReference type="SAM" id="SignalP"/>
    </source>
</evidence>
<dbReference type="PANTHER" id="PTHR30224">
    <property type="entry name" value="ELECTRON TRANSPORT PROTEIN"/>
    <property type="match status" value="1"/>
</dbReference>
<comment type="caution">
    <text evidence="8">The sequence shown here is derived from an EMBL/GenBank/DDBJ whole genome shotgun (WGS) entry which is preliminary data.</text>
</comment>
<dbReference type="PIRSF" id="PIRSF036354">
    <property type="entry name" value="NosR"/>
    <property type="match status" value="1"/>
</dbReference>
<proteinExistence type="predicted"/>
<evidence type="ECO:0000256" key="5">
    <source>
        <dbReference type="SAM" id="Phobius"/>
    </source>
</evidence>
<feature type="transmembrane region" description="Helical" evidence="5">
    <location>
        <begin position="502"/>
        <end position="525"/>
    </location>
</feature>
<gene>
    <name evidence="8" type="ORF">DRB17_09500</name>
</gene>
<dbReference type="Proteomes" id="UP000253941">
    <property type="component" value="Unassembled WGS sequence"/>
</dbReference>
<dbReference type="GO" id="GO:0010181">
    <property type="term" value="F:FMN binding"/>
    <property type="evidence" value="ECO:0007669"/>
    <property type="project" value="InterPro"/>
</dbReference>
<comment type="subcellular location">
    <subcellularLocation>
        <location evidence="1">Cell membrane</location>
    </subcellularLocation>
</comment>
<evidence type="ECO:0000313" key="9">
    <source>
        <dbReference type="Proteomes" id="UP000253941"/>
    </source>
</evidence>
<dbReference type="PANTHER" id="PTHR30224:SF4">
    <property type="entry name" value="ELECTRON TRANSPORT PROTEIN YCCM-RELATED"/>
    <property type="match status" value="1"/>
</dbReference>
<feature type="signal peptide" evidence="6">
    <location>
        <begin position="1"/>
        <end position="24"/>
    </location>
</feature>
<feature type="compositionally biased region" description="Basic and acidic residues" evidence="4">
    <location>
        <begin position="728"/>
        <end position="738"/>
    </location>
</feature>
<dbReference type="SMART" id="SM00900">
    <property type="entry name" value="FMN_bind"/>
    <property type="match status" value="1"/>
</dbReference>
<keyword evidence="5" id="KW-1133">Transmembrane helix</keyword>
<feature type="domain" description="4Fe-4S ferredoxin-type" evidence="7">
    <location>
        <begin position="649"/>
        <end position="679"/>
    </location>
</feature>
<reference evidence="8 9" key="1">
    <citation type="submission" date="2018-07" db="EMBL/GenBank/DDBJ databases">
        <title>Venubactetium sediminum gen. nov., sp. nov., isolated from a marine solar saltern.</title>
        <authorList>
            <person name="Wang S."/>
        </authorList>
    </citation>
    <scope>NUCLEOTIDE SEQUENCE [LARGE SCALE GENOMIC DNA]</scope>
    <source>
        <strain evidence="8 9">WD2A32</strain>
    </source>
</reference>
<evidence type="ECO:0000256" key="2">
    <source>
        <dbReference type="ARBA" id="ARBA00022475"/>
    </source>
</evidence>
<feature type="transmembrane region" description="Helical" evidence="5">
    <location>
        <begin position="608"/>
        <end position="625"/>
    </location>
</feature>